<sequence length="533" mass="57190">MAGGKESPRQKMINMMYLVLTAMLALQISNAILQKFQLLNNSIERSNAAANETNERSVGAIRKEIAENPGGAKYADVLRQANDVRKITSELDNYIAGLKQEVINAGGGLDPVTGGVKNPSEEEKVAILMVGANKNGKGYELKKRLNDFATQLEKFAAPNSKFPELAIDASKDPALSKTDASTRNKDFAELYFAQTPVPAALAVLSQKQSEVRRIESQVLEYLATQVGIKEIKFDEIFAVVIPDARAVVAGQKYHAEVAIGAYSKSITPRISINGSAVPVKDGKGIYELTAQGGEFDKNGQLKRSYTASVSYPAPDGSMKTVTREESYTVLQPSVQLESASLPALYFKCANELQTSSPGLGALYSPTFGGSGAEFIPGGGGKVTVVPNSAQVVLSVTNGGYKLKDFPFKVRRVPKPTVYFTNQSGTRLNEKKGESAAGLRVINAVAAADENFKTTNPKDAAYRVAEFEISLARGSKRVNSMVASGNGANIASLAQQAQAGDRYVIEVKRVERRNFKGEIESVDVGSVIATINLN</sequence>
<dbReference type="NCBIfam" id="TIGR03517">
    <property type="entry name" value="GldM_gliding"/>
    <property type="match status" value="1"/>
</dbReference>
<feature type="domain" description="Gliding motility-associated protein GldM C-terminal" evidence="1">
    <location>
        <begin position="413"/>
        <end position="529"/>
    </location>
</feature>
<name>A0ABW5J7K2_9BACT</name>
<dbReference type="RefSeq" id="WP_340234805.1">
    <property type="nucleotide sequence ID" value="NZ_JBBEWC010000003.1"/>
</dbReference>
<dbReference type="Pfam" id="PF21601">
    <property type="entry name" value="GldM_2nd"/>
    <property type="match status" value="1"/>
</dbReference>
<proteinExistence type="predicted"/>
<dbReference type="Pfam" id="PF12080">
    <property type="entry name" value="GldM_4th"/>
    <property type="match status" value="1"/>
</dbReference>
<organism evidence="5 6">
    <name type="scientific">Emticicia soli</name>
    <dbReference type="NCBI Taxonomy" id="2027878"/>
    <lineage>
        <taxon>Bacteria</taxon>
        <taxon>Pseudomonadati</taxon>
        <taxon>Bacteroidota</taxon>
        <taxon>Cytophagia</taxon>
        <taxon>Cytophagales</taxon>
        <taxon>Leadbetterellaceae</taxon>
        <taxon>Emticicia</taxon>
    </lineage>
</organism>
<feature type="domain" description="Gliding motility-associated protein GldM second immunoglobulin-like" evidence="4">
    <location>
        <begin position="333"/>
        <end position="410"/>
    </location>
</feature>
<dbReference type="InterPro" id="IPR022719">
    <property type="entry name" value="Motility-assoc_prot_GldM_C"/>
</dbReference>
<comment type="caution">
    <text evidence="5">The sequence shown here is derived from an EMBL/GenBank/DDBJ whole genome shotgun (WGS) entry which is preliminary data.</text>
</comment>
<dbReference type="InterPro" id="IPR022720">
    <property type="entry name" value="Motility-assoc_prot_GldM_N"/>
</dbReference>
<dbReference type="Pfam" id="PF12081">
    <property type="entry name" value="GldM_1st"/>
    <property type="match status" value="1"/>
</dbReference>
<reference evidence="6" key="1">
    <citation type="journal article" date="2019" name="Int. J. Syst. Evol. Microbiol.">
        <title>The Global Catalogue of Microorganisms (GCM) 10K type strain sequencing project: providing services to taxonomists for standard genome sequencing and annotation.</title>
        <authorList>
            <consortium name="The Broad Institute Genomics Platform"/>
            <consortium name="The Broad Institute Genome Sequencing Center for Infectious Disease"/>
            <person name="Wu L."/>
            <person name="Ma J."/>
        </authorList>
    </citation>
    <scope>NUCLEOTIDE SEQUENCE [LARGE SCALE GENOMIC DNA]</scope>
    <source>
        <strain evidence="6">KCTC 52344</strain>
    </source>
</reference>
<dbReference type="EMBL" id="JBHULC010000008">
    <property type="protein sequence ID" value="MFD2521104.1"/>
    <property type="molecule type" value="Genomic_DNA"/>
</dbReference>
<evidence type="ECO:0000313" key="5">
    <source>
        <dbReference type="EMBL" id="MFD2521104.1"/>
    </source>
</evidence>
<feature type="domain" description="Gliding motility-associated protein GldM first immunoglobulin-like" evidence="3">
    <location>
        <begin position="229"/>
        <end position="330"/>
    </location>
</feature>
<dbReference type="Pfam" id="PF21602">
    <property type="entry name" value="GldM_3rd"/>
    <property type="match status" value="1"/>
</dbReference>
<evidence type="ECO:0000313" key="6">
    <source>
        <dbReference type="Proteomes" id="UP001597510"/>
    </source>
</evidence>
<protein>
    <submittedName>
        <fullName evidence="5">Gliding motility protein GldM</fullName>
    </submittedName>
</protein>
<evidence type="ECO:0000259" key="4">
    <source>
        <dbReference type="Pfam" id="PF21602"/>
    </source>
</evidence>
<dbReference type="Proteomes" id="UP001597510">
    <property type="component" value="Unassembled WGS sequence"/>
</dbReference>
<evidence type="ECO:0000259" key="1">
    <source>
        <dbReference type="Pfam" id="PF12080"/>
    </source>
</evidence>
<gene>
    <name evidence="5" type="primary">gldM</name>
    <name evidence="5" type="ORF">ACFSR2_09435</name>
</gene>
<evidence type="ECO:0000259" key="3">
    <source>
        <dbReference type="Pfam" id="PF21601"/>
    </source>
</evidence>
<keyword evidence="6" id="KW-1185">Reference proteome</keyword>
<dbReference type="InterPro" id="IPR048405">
    <property type="entry name" value="GldM_Ig-like-1"/>
</dbReference>
<dbReference type="InterPro" id="IPR048406">
    <property type="entry name" value="GldM_Ig-like-2"/>
</dbReference>
<feature type="domain" description="Gliding motility-associated protein GldM N-terminal" evidence="2">
    <location>
        <begin position="32"/>
        <end position="223"/>
    </location>
</feature>
<evidence type="ECO:0000259" key="2">
    <source>
        <dbReference type="Pfam" id="PF12081"/>
    </source>
</evidence>
<dbReference type="InterPro" id="IPR019859">
    <property type="entry name" value="Motility-assoc_prot_GldM"/>
</dbReference>
<accession>A0ABW5J7K2</accession>